<reference evidence="1" key="1">
    <citation type="journal article" date="2020" name="Fungal Divers.">
        <title>Resolving the Mortierellaceae phylogeny through synthesis of multi-gene phylogenetics and phylogenomics.</title>
        <authorList>
            <person name="Vandepol N."/>
            <person name="Liber J."/>
            <person name="Desiro A."/>
            <person name="Na H."/>
            <person name="Kennedy M."/>
            <person name="Barry K."/>
            <person name="Grigoriev I.V."/>
            <person name="Miller A.N."/>
            <person name="O'Donnell K."/>
            <person name="Stajich J.E."/>
            <person name="Bonito G."/>
        </authorList>
    </citation>
    <scope>NUCLEOTIDE SEQUENCE</scope>
    <source>
        <strain evidence="1">KOD948</strain>
    </source>
</reference>
<keyword evidence="2" id="KW-1185">Reference proteome</keyword>
<organism evidence="1 2">
    <name type="scientific">Mortierella polycephala</name>
    <dbReference type="NCBI Taxonomy" id="41804"/>
    <lineage>
        <taxon>Eukaryota</taxon>
        <taxon>Fungi</taxon>
        <taxon>Fungi incertae sedis</taxon>
        <taxon>Mucoromycota</taxon>
        <taxon>Mortierellomycotina</taxon>
        <taxon>Mortierellomycetes</taxon>
        <taxon>Mortierellales</taxon>
        <taxon>Mortierellaceae</taxon>
        <taxon>Mortierella</taxon>
    </lineage>
</organism>
<dbReference type="PANTHER" id="PTHR35519">
    <property type="entry name" value="MEMBRANE PROTEINS"/>
    <property type="match status" value="1"/>
</dbReference>
<evidence type="ECO:0000313" key="1">
    <source>
        <dbReference type="EMBL" id="KAG0263847.1"/>
    </source>
</evidence>
<dbReference type="AlphaFoldDB" id="A0A9P6QDZ6"/>
<dbReference type="InterPro" id="IPR025187">
    <property type="entry name" value="DUF4112"/>
</dbReference>
<sequence length="201" mass="21470">MAKEHTIVTVPAGAGPSAPAELQSRSSKFKSFFKKSKKTKIILSERDAQILAQVKRRAKILDTGVNLGFARIGLDPILGLIPVAGDVITMLMAMRLIHTAQKADIPKSLTQKMLFNVAVDFGLGLVPLVGDIGDFFFKANDRNAKLFEAYIYERAASQAAAAETAAARRNLATPATASASVSQTVIQMEPTAASSKPITVK</sequence>
<dbReference type="Proteomes" id="UP000726737">
    <property type="component" value="Unassembled WGS sequence"/>
</dbReference>
<gene>
    <name evidence="1" type="ORF">BG011_007935</name>
</gene>
<protein>
    <recommendedName>
        <fullName evidence="3">DUF4112 domain-containing protein</fullName>
    </recommendedName>
</protein>
<dbReference type="EMBL" id="JAAAJA010000063">
    <property type="protein sequence ID" value="KAG0263847.1"/>
    <property type="molecule type" value="Genomic_DNA"/>
</dbReference>
<accession>A0A9P6QDZ6</accession>
<proteinExistence type="predicted"/>
<dbReference type="Pfam" id="PF13430">
    <property type="entry name" value="DUF4112"/>
    <property type="match status" value="1"/>
</dbReference>
<evidence type="ECO:0000313" key="2">
    <source>
        <dbReference type="Proteomes" id="UP000726737"/>
    </source>
</evidence>
<name>A0A9P6QDZ6_9FUNG</name>
<comment type="caution">
    <text evidence="1">The sequence shown here is derived from an EMBL/GenBank/DDBJ whole genome shotgun (WGS) entry which is preliminary data.</text>
</comment>
<dbReference type="OrthoDB" id="2103474at2759"/>
<evidence type="ECO:0008006" key="3">
    <source>
        <dbReference type="Google" id="ProtNLM"/>
    </source>
</evidence>
<dbReference type="PANTHER" id="PTHR35519:SF2">
    <property type="entry name" value="PH DOMAIN PROTEIN"/>
    <property type="match status" value="1"/>
</dbReference>